<organism evidence="1 2">
    <name type="scientific">Persea americana</name>
    <name type="common">Avocado</name>
    <dbReference type="NCBI Taxonomy" id="3435"/>
    <lineage>
        <taxon>Eukaryota</taxon>
        <taxon>Viridiplantae</taxon>
        <taxon>Streptophyta</taxon>
        <taxon>Embryophyta</taxon>
        <taxon>Tracheophyta</taxon>
        <taxon>Spermatophyta</taxon>
        <taxon>Magnoliopsida</taxon>
        <taxon>Magnoliidae</taxon>
        <taxon>Laurales</taxon>
        <taxon>Lauraceae</taxon>
        <taxon>Persea</taxon>
    </lineage>
</organism>
<protein>
    <submittedName>
        <fullName evidence="1">Uncharacterized protein</fullName>
    </submittedName>
</protein>
<evidence type="ECO:0000313" key="1">
    <source>
        <dbReference type="EMBL" id="KAJ8622033.1"/>
    </source>
</evidence>
<dbReference type="Proteomes" id="UP001234297">
    <property type="component" value="Chromosome 10"/>
</dbReference>
<name>A0ACC2KM88_PERAE</name>
<gene>
    <name evidence="1" type="ORF">MRB53_030562</name>
</gene>
<sequence length="300" mass="33677">MAGGTPPPLLESDDPLKNQIRLMLSYAEDRPAKISLIRPILKRNQEHALPADFSKDLILEAKVRSGKRFALLQPPIIQIPSTVRVPLPTKDFVAKEISNENQGTNRKRAALKASGRSLSEDQGKDPNRAASGSSLSDDESDGLGKQSEQLDSSEGLPFHESDSEQNEKGWRLSVYSTPRVSIGVLWDEADHPIEGAIHSAMDYYLGILRFVDLIPAHLPSILIEVDYSLVQILRLPQTSPWKVRFQVRSIVAALKHFHLTFVDIQPSTVRFSRKLCRNRLIPSHISNVEIGMLWRLFDCF</sequence>
<evidence type="ECO:0000313" key="2">
    <source>
        <dbReference type="Proteomes" id="UP001234297"/>
    </source>
</evidence>
<reference evidence="1 2" key="1">
    <citation type="journal article" date="2022" name="Hortic Res">
        <title>A haplotype resolved chromosomal level avocado genome allows analysis of novel avocado genes.</title>
        <authorList>
            <person name="Nath O."/>
            <person name="Fletcher S.J."/>
            <person name="Hayward A."/>
            <person name="Shaw L.M."/>
            <person name="Masouleh A.K."/>
            <person name="Furtado A."/>
            <person name="Henry R.J."/>
            <person name="Mitter N."/>
        </authorList>
    </citation>
    <scope>NUCLEOTIDE SEQUENCE [LARGE SCALE GENOMIC DNA]</scope>
    <source>
        <strain evidence="2">cv. Hass</strain>
    </source>
</reference>
<dbReference type="EMBL" id="CM056818">
    <property type="protein sequence ID" value="KAJ8622033.1"/>
    <property type="molecule type" value="Genomic_DNA"/>
</dbReference>
<comment type="caution">
    <text evidence="1">The sequence shown here is derived from an EMBL/GenBank/DDBJ whole genome shotgun (WGS) entry which is preliminary data.</text>
</comment>
<proteinExistence type="predicted"/>
<keyword evidence="2" id="KW-1185">Reference proteome</keyword>
<accession>A0ACC2KM88</accession>